<reference evidence="1" key="2">
    <citation type="journal article" date="2015" name="Fish Shellfish Immunol.">
        <title>Early steps in the European eel (Anguilla anguilla)-Vibrio vulnificus interaction in the gills: Role of the RtxA13 toxin.</title>
        <authorList>
            <person name="Callol A."/>
            <person name="Pajuelo D."/>
            <person name="Ebbesson L."/>
            <person name="Teles M."/>
            <person name="MacKenzie S."/>
            <person name="Amaro C."/>
        </authorList>
    </citation>
    <scope>NUCLEOTIDE SEQUENCE</scope>
</reference>
<proteinExistence type="predicted"/>
<dbReference type="AlphaFoldDB" id="A0A0E9TQ47"/>
<sequence>MQQIIVSLHYINCQHITVRAISRHKREFVESPSYLRSTFIHHTEKMAFRHGNMFEKHAGRMTRVTALASDRLIRLWSFLQVLGLCKRQIKISGFPARR</sequence>
<name>A0A0E9TQ47_ANGAN</name>
<organism evidence="1">
    <name type="scientific">Anguilla anguilla</name>
    <name type="common">European freshwater eel</name>
    <name type="synonym">Muraena anguilla</name>
    <dbReference type="NCBI Taxonomy" id="7936"/>
    <lineage>
        <taxon>Eukaryota</taxon>
        <taxon>Metazoa</taxon>
        <taxon>Chordata</taxon>
        <taxon>Craniata</taxon>
        <taxon>Vertebrata</taxon>
        <taxon>Euteleostomi</taxon>
        <taxon>Actinopterygii</taxon>
        <taxon>Neopterygii</taxon>
        <taxon>Teleostei</taxon>
        <taxon>Anguilliformes</taxon>
        <taxon>Anguillidae</taxon>
        <taxon>Anguilla</taxon>
    </lineage>
</organism>
<dbReference type="EMBL" id="GBXM01052748">
    <property type="protein sequence ID" value="JAH55829.1"/>
    <property type="molecule type" value="Transcribed_RNA"/>
</dbReference>
<evidence type="ECO:0000313" key="1">
    <source>
        <dbReference type="EMBL" id="JAH55829.1"/>
    </source>
</evidence>
<accession>A0A0E9TQ47</accession>
<reference evidence="1" key="1">
    <citation type="submission" date="2014-11" db="EMBL/GenBank/DDBJ databases">
        <authorList>
            <person name="Amaro Gonzalez C."/>
        </authorList>
    </citation>
    <scope>NUCLEOTIDE SEQUENCE</scope>
</reference>
<protein>
    <submittedName>
        <fullName evidence="1">Uncharacterized protein</fullName>
    </submittedName>
</protein>